<keyword evidence="4" id="KW-1185">Reference proteome</keyword>
<dbReference type="EMBL" id="JTCM02000010">
    <property type="protein sequence ID" value="NEU72409.1"/>
    <property type="molecule type" value="Genomic_DNA"/>
</dbReference>
<gene>
    <name evidence="3" type="ORF">PI95_007440</name>
</gene>
<evidence type="ECO:0000313" key="4">
    <source>
        <dbReference type="Proteomes" id="UP000031549"/>
    </source>
</evidence>
<reference evidence="3 4" key="1">
    <citation type="journal article" date="2015" name="Genome Announc.">
        <title>Draft Genome Sequence of Cyanobacterium Hassallia byssoidea Strain VB512170, Isolated from Monuments in India.</title>
        <authorList>
            <person name="Singh D."/>
            <person name="Chandrababunaidu M.M."/>
            <person name="Panda A."/>
            <person name="Sen D."/>
            <person name="Bhattacharyya S."/>
            <person name="Adhikary S.P."/>
            <person name="Tripathy S."/>
        </authorList>
    </citation>
    <scope>NUCLEOTIDE SEQUENCE [LARGE SCALE GENOMIC DNA]</scope>
    <source>
        <strain evidence="3 4">VB512170</strain>
    </source>
</reference>
<sequence>MFPCNNCHLEIHRDLNAAINLKKYQNFAVS</sequence>
<evidence type="ECO:0000256" key="1">
    <source>
        <dbReference type="ARBA" id="ARBA00023125"/>
    </source>
</evidence>
<evidence type="ECO:0000313" key="3">
    <source>
        <dbReference type="EMBL" id="NEU72409.1"/>
    </source>
</evidence>
<name>A0A846H718_9CYAN</name>
<dbReference type="InterPro" id="IPR010095">
    <property type="entry name" value="Cas12f1-like_TNB"/>
</dbReference>
<dbReference type="Proteomes" id="UP000031549">
    <property type="component" value="Unassembled WGS sequence"/>
</dbReference>
<proteinExistence type="predicted"/>
<evidence type="ECO:0000259" key="2">
    <source>
        <dbReference type="Pfam" id="PF07282"/>
    </source>
</evidence>
<accession>A0A846H718</accession>
<dbReference type="Pfam" id="PF07282">
    <property type="entry name" value="Cas12f1-like_TNB"/>
    <property type="match status" value="1"/>
</dbReference>
<dbReference type="AlphaFoldDB" id="A0A846H718"/>
<dbReference type="RefSeq" id="WP_163518694.1">
    <property type="nucleotide sequence ID" value="NZ_JTCM02000010.1"/>
</dbReference>
<dbReference type="GO" id="GO:0003677">
    <property type="term" value="F:DNA binding"/>
    <property type="evidence" value="ECO:0007669"/>
    <property type="project" value="UniProtKB-KW"/>
</dbReference>
<organism evidence="3 4">
    <name type="scientific">Hassallia byssoidea VB512170</name>
    <dbReference type="NCBI Taxonomy" id="1304833"/>
    <lineage>
        <taxon>Bacteria</taxon>
        <taxon>Bacillati</taxon>
        <taxon>Cyanobacteriota</taxon>
        <taxon>Cyanophyceae</taxon>
        <taxon>Nostocales</taxon>
        <taxon>Tolypothrichaceae</taxon>
        <taxon>Hassallia</taxon>
    </lineage>
</organism>
<keyword evidence="1" id="KW-0238">DNA-binding</keyword>
<comment type="caution">
    <text evidence="3">The sequence shown here is derived from an EMBL/GenBank/DDBJ whole genome shotgun (WGS) entry which is preliminary data.</text>
</comment>
<protein>
    <submittedName>
        <fullName evidence="3">Transposase</fullName>
    </submittedName>
</protein>
<feature type="domain" description="Cas12f1-like TNB" evidence="2">
    <location>
        <begin position="2"/>
        <end position="21"/>
    </location>
</feature>